<dbReference type="GO" id="GO:0030288">
    <property type="term" value="C:outer membrane-bounded periplasmic space"/>
    <property type="evidence" value="ECO:0007669"/>
    <property type="project" value="TreeGrafter"/>
</dbReference>
<dbReference type="SUPFAM" id="SSF53187">
    <property type="entry name" value="Zn-dependent exopeptidases"/>
    <property type="match status" value="1"/>
</dbReference>
<evidence type="ECO:0000313" key="5">
    <source>
        <dbReference type="Proteomes" id="UP000323521"/>
    </source>
</evidence>
<accession>A0A3G1KSP1</accession>
<dbReference type="GO" id="GO:0009253">
    <property type="term" value="P:peptidoglycan catabolic process"/>
    <property type="evidence" value="ECO:0007669"/>
    <property type="project" value="InterPro"/>
</dbReference>
<sequence>MKGKVKGRFFRLWFLILFAIICAIAPVAALATQTVSVDTSLLNIRSGPGTTFAKVGQATAGQQFTVLEEKEGWLKIQLSDSSTGWLIKDYVKPALLSSNPESPKDPALGELVINGTQVNVRSGPGTTFSKITSFPQGTKVTAIDLKNDWYQISWSTGQGWIASWLVEPAPEKEATDIPAEQGIQGEVVEDLPPGQPEGTDVQSLSWNWTKTGSGIKITVQGTQPLGYSEKILAGEPKILLEFAGALKDGSNTETIDESGITKIEAKAEKDCSALVVYLSEEIPYQTGLSPDGCALTINTAYSGDMTYSGPTGKTVVIDPGHGISQSGDGYDPGAIGAGGLHESDVVLDIGQKVGDLLTREGFNVILTRPGRENLTLEGRPQIANEACADVFVSIHCNASLNATLNGTTTYFYAPVGSSLEEQRAVRQRLAAAVQSRLLEGLGRKDLGVREENYAVLRYTTVPSILVETAFISNSEEEVLLSDEQFRNQVAVSIVNGLKDFFSETNG</sequence>
<dbReference type="RefSeq" id="WP_148134792.1">
    <property type="nucleotide sequence ID" value="NZ_CP017634.1"/>
</dbReference>
<dbReference type="Gene3D" id="2.30.30.40">
    <property type="entry name" value="SH3 Domains"/>
    <property type="match status" value="2"/>
</dbReference>
<name>A0A3G1KSP1_FORW1</name>
<dbReference type="PANTHER" id="PTHR30404:SF0">
    <property type="entry name" value="N-ACETYLMURAMOYL-L-ALANINE AMIDASE AMIC"/>
    <property type="match status" value="1"/>
</dbReference>
<feature type="domain" description="SH3b" evidence="3">
    <location>
        <begin position="30"/>
        <end position="95"/>
    </location>
</feature>
<dbReference type="GO" id="GO:0008745">
    <property type="term" value="F:N-acetylmuramoyl-L-alanine amidase activity"/>
    <property type="evidence" value="ECO:0007669"/>
    <property type="project" value="InterPro"/>
</dbReference>
<dbReference type="Pfam" id="PF01520">
    <property type="entry name" value="Amidase_3"/>
    <property type="match status" value="1"/>
</dbReference>
<dbReference type="PROSITE" id="PS51781">
    <property type="entry name" value="SH3B"/>
    <property type="match status" value="2"/>
</dbReference>
<dbReference type="InterPro" id="IPR003646">
    <property type="entry name" value="SH3-like_bac-type"/>
</dbReference>
<dbReference type="SMART" id="SM00646">
    <property type="entry name" value="Ami_3"/>
    <property type="match status" value="1"/>
</dbReference>
<dbReference type="KEGG" id="fwa:DCMF_12865"/>
<dbReference type="PANTHER" id="PTHR30404">
    <property type="entry name" value="N-ACETYLMURAMOYL-L-ALANINE AMIDASE"/>
    <property type="match status" value="1"/>
</dbReference>
<dbReference type="InterPro" id="IPR050695">
    <property type="entry name" value="N-acetylmuramoyl_amidase_3"/>
</dbReference>
<evidence type="ECO:0000256" key="1">
    <source>
        <dbReference type="ARBA" id="ARBA00022801"/>
    </source>
</evidence>
<evidence type="ECO:0000259" key="3">
    <source>
        <dbReference type="PROSITE" id="PS51781"/>
    </source>
</evidence>
<dbReference type="Pfam" id="PF08239">
    <property type="entry name" value="SH3_3"/>
    <property type="match status" value="2"/>
</dbReference>
<dbReference type="OrthoDB" id="9813450at2"/>
<keyword evidence="2" id="KW-0961">Cell wall biogenesis/degradation</keyword>
<dbReference type="EMBL" id="CP017634">
    <property type="protein sequence ID" value="ATW25533.1"/>
    <property type="molecule type" value="Genomic_DNA"/>
</dbReference>
<protein>
    <recommendedName>
        <fullName evidence="3">SH3b domain-containing protein</fullName>
    </recommendedName>
</protein>
<reference evidence="4 5" key="1">
    <citation type="submission" date="2016-10" db="EMBL/GenBank/DDBJ databases">
        <title>Complete Genome Sequence of Peptococcaceae strain DCMF.</title>
        <authorList>
            <person name="Edwards R.J."/>
            <person name="Holland S.I."/>
            <person name="Deshpande N.P."/>
            <person name="Wong Y.K."/>
            <person name="Ertan H."/>
            <person name="Manefield M."/>
            <person name="Russell T.L."/>
            <person name="Lee M.J."/>
        </authorList>
    </citation>
    <scope>NUCLEOTIDE SEQUENCE [LARGE SCALE GENOMIC DNA]</scope>
    <source>
        <strain evidence="4 5">DCMF</strain>
    </source>
</reference>
<dbReference type="AlphaFoldDB" id="A0A3G1KSP1"/>
<dbReference type="Proteomes" id="UP000323521">
    <property type="component" value="Chromosome"/>
</dbReference>
<evidence type="ECO:0000313" key="4">
    <source>
        <dbReference type="EMBL" id="ATW25533.1"/>
    </source>
</evidence>
<feature type="domain" description="SH3b" evidence="3">
    <location>
        <begin position="108"/>
        <end position="170"/>
    </location>
</feature>
<dbReference type="InterPro" id="IPR002508">
    <property type="entry name" value="MurNAc-LAA_cat"/>
</dbReference>
<keyword evidence="1" id="KW-0378">Hydrolase</keyword>
<dbReference type="CDD" id="cd02696">
    <property type="entry name" value="MurNAc-LAA"/>
    <property type="match status" value="1"/>
</dbReference>
<evidence type="ECO:0000256" key="2">
    <source>
        <dbReference type="ARBA" id="ARBA00023316"/>
    </source>
</evidence>
<keyword evidence="5" id="KW-1185">Reference proteome</keyword>
<dbReference type="GO" id="GO:0071555">
    <property type="term" value="P:cell wall organization"/>
    <property type="evidence" value="ECO:0007669"/>
    <property type="project" value="UniProtKB-KW"/>
</dbReference>
<proteinExistence type="predicted"/>
<dbReference type="Gene3D" id="3.40.630.40">
    <property type="entry name" value="Zn-dependent exopeptidases"/>
    <property type="match status" value="1"/>
</dbReference>
<dbReference type="SMART" id="SM00287">
    <property type="entry name" value="SH3b"/>
    <property type="match status" value="2"/>
</dbReference>
<organism evidence="4 5">
    <name type="scientific">Formimonas warabiya</name>
    <dbReference type="NCBI Taxonomy" id="1761012"/>
    <lineage>
        <taxon>Bacteria</taxon>
        <taxon>Bacillati</taxon>
        <taxon>Bacillota</taxon>
        <taxon>Clostridia</taxon>
        <taxon>Eubacteriales</taxon>
        <taxon>Peptococcaceae</taxon>
        <taxon>Candidatus Formimonas</taxon>
    </lineage>
</organism>
<gene>
    <name evidence="4" type="ORF">DCMF_12865</name>
</gene>